<reference evidence="1 2" key="1">
    <citation type="submission" date="2015-01" db="EMBL/GenBank/DDBJ databases">
        <title>Evolution of Trichinella species and genotypes.</title>
        <authorList>
            <person name="Korhonen P.K."/>
            <person name="Edoardo P."/>
            <person name="Giuseppe L.R."/>
            <person name="Gasser R.B."/>
        </authorList>
    </citation>
    <scope>NUCLEOTIDE SEQUENCE [LARGE SCALE GENOMIC DNA]</scope>
    <source>
        <strain evidence="1">ISS141</strain>
    </source>
</reference>
<accession>A0A0V0Y286</accession>
<evidence type="ECO:0000313" key="1">
    <source>
        <dbReference type="EMBL" id="KRX94422.1"/>
    </source>
</evidence>
<evidence type="ECO:0000313" key="2">
    <source>
        <dbReference type="Proteomes" id="UP000054815"/>
    </source>
</evidence>
<proteinExistence type="predicted"/>
<name>A0A0V0Y286_TRIPS</name>
<gene>
    <name evidence="1" type="ORF">T4E_3135</name>
</gene>
<dbReference type="EMBL" id="JYDU01000072">
    <property type="protein sequence ID" value="KRX94422.1"/>
    <property type="molecule type" value="Genomic_DNA"/>
</dbReference>
<dbReference type="AlphaFoldDB" id="A0A0V0Y286"/>
<dbReference type="Proteomes" id="UP000054815">
    <property type="component" value="Unassembled WGS sequence"/>
</dbReference>
<protein>
    <submittedName>
        <fullName evidence="1">Uncharacterized protein</fullName>
    </submittedName>
</protein>
<organism evidence="1 2">
    <name type="scientific">Trichinella pseudospiralis</name>
    <name type="common">Parasitic roundworm</name>
    <dbReference type="NCBI Taxonomy" id="6337"/>
    <lineage>
        <taxon>Eukaryota</taxon>
        <taxon>Metazoa</taxon>
        <taxon>Ecdysozoa</taxon>
        <taxon>Nematoda</taxon>
        <taxon>Enoplea</taxon>
        <taxon>Dorylaimia</taxon>
        <taxon>Trichinellida</taxon>
        <taxon>Trichinellidae</taxon>
        <taxon>Trichinella</taxon>
    </lineage>
</organism>
<comment type="caution">
    <text evidence="1">The sequence shown here is derived from an EMBL/GenBank/DDBJ whole genome shotgun (WGS) entry which is preliminary data.</text>
</comment>
<sequence>MDSVEIVVTLRGQDEMDQLFRYCDNATDISDPVTGQIIKTEEQYADHLMTPRTVDMRRATVFDTRPVIRQRNIDLQNDMVKDNDKSTPFNGQSDSFVRLLNRFKYYYYLSTCTSACSTNMQ</sequence>